<feature type="transmembrane region" description="Helical" evidence="7">
    <location>
        <begin position="83"/>
        <end position="103"/>
    </location>
</feature>
<reference evidence="9 10" key="1">
    <citation type="submission" date="2021-06" db="EMBL/GenBank/DDBJ databases">
        <title>Actinomycetes sequencing.</title>
        <authorList>
            <person name="Shan Q."/>
        </authorList>
    </citation>
    <scope>NUCLEOTIDE SEQUENCE [LARGE SCALE GENOMIC DNA]</scope>
    <source>
        <strain evidence="9 10">NEAU-G5</strain>
    </source>
</reference>
<accession>A0ABS6B4E1</accession>
<evidence type="ECO:0000256" key="1">
    <source>
        <dbReference type="ARBA" id="ARBA00004127"/>
    </source>
</evidence>
<evidence type="ECO:0000313" key="10">
    <source>
        <dbReference type="Proteomes" id="UP000733379"/>
    </source>
</evidence>
<feature type="transmembrane region" description="Helical" evidence="7">
    <location>
        <begin position="33"/>
        <end position="53"/>
    </location>
</feature>
<keyword evidence="5 7" id="KW-0472">Membrane</keyword>
<feature type="transmembrane region" description="Helical" evidence="7">
    <location>
        <begin position="284"/>
        <end position="304"/>
    </location>
</feature>
<protein>
    <submittedName>
        <fullName evidence="9">NADH-quinone oxidoreductase subunit M</fullName>
        <ecNumber evidence="9">1.6.5.11</ecNumber>
    </submittedName>
</protein>
<keyword evidence="3 6" id="KW-0812">Transmembrane</keyword>
<keyword evidence="9" id="KW-0560">Oxidoreductase</keyword>
<keyword evidence="10" id="KW-1185">Reference proteome</keyword>
<dbReference type="NCBIfam" id="NF004500">
    <property type="entry name" value="PRK05846.1-4"/>
    <property type="match status" value="1"/>
</dbReference>
<comment type="subcellular location">
    <subcellularLocation>
        <location evidence="1">Endomembrane system</location>
        <topology evidence="1">Multi-pass membrane protein</topology>
    </subcellularLocation>
    <subcellularLocation>
        <location evidence="6">Membrane</location>
        <topology evidence="6">Multi-pass membrane protein</topology>
    </subcellularLocation>
</comment>
<evidence type="ECO:0000256" key="7">
    <source>
        <dbReference type="SAM" id="Phobius"/>
    </source>
</evidence>
<gene>
    <name evidence="9" type="ORF">KO481_24200</name>
</gene>
<dbReference type="NCBIfam" id="TIGR01972">
    <property type="entry name" value="NDH_I_M"/>
    <property type="match status" value="1"/>
</dbReference>
<dbReference type="Proteomes" id="UP000733379">
    <property type="component" value="Unassembled WGS sequence"/>
</dbReference>
<feature type="transmembrane region" description="Helical" evidence="7">
    <location>
        <begin position="6"/>
        <end position="26"/>
    </location>
</feature>
<dbReference type="InterPro" id="IPR001750">
    <property type="entry name" value="ND/Mrp_TM"/>
</dbReference>
<feature type="domain" description="NADH:quinone oxidoreductase/Mrp antiporter transmembrane" evidence="8">
    <location>
        <begin position="196"/>
        <end position="468"/>
    </location>
</feature>
<evidence type="ECO:0000256" key="6">
    <source>
        <dbReference type="RuleBase" id="RU000320"/>
    </source>
</evidence>
<dbReference type="EC" id="1.6.5.11" evidence="9"/>
<dbReference type="PANTHER" id="PTHR43507">
    <property type="entry name" value="NADH-UBIQUINONE OXIDOREDUCTASE CHAIN 4"/>
    <property type="match status" value="1"/>
</dbReference>
<keyword evidence="4 7" id="KW-1133">Transmembrane helix</keyword>
<dbReference type="GO" id="GO:0016491">
    <property type="term" value="F:oxidoreductase activity"/>
    <property type="evidence" value="ECO:0007669"/>
    <property type="project" value="UniProtKB-KW"/>
</dbReference>
<dbReference type="PRINTS" id="PR01437">
    <property type="entry name" value="NUOXDRDTASE4"/>
</dbReference>
<organism evidence="9 10">
    <name type="scientific">Nocardia albiluteola</name>
    <dbReference type="NCBI Taxonomy" id="2842303"/>
    <lineage>
        <taxon>Bacteria</taxon>
        <taxon>Bacillati</taxon>
        <taxon>Actinomycetota</taxon>
        <taxon>Actinomycetes</taxon>
        <taxon>Mycobacteriales</taxon>
        <taxon>Nocardiaceae</taxon>
        <taxon>Nocardia</taxon>
    </lineage>
</organism>
<feature type="transmembrane region" description="Helical" evidence="7">
    <location>
        <begin position="424"/>
        <end position="447"/>
    </location>
</feature>
<evidence type="ECO:0000256" key="5">
    <source>
        <dbReference type="ARBA" id="ARBA00023136"/>
    </source>
</evidence>
<comment type="caution">
    <text evidence="9">The sequence shown here is derived from an EMBL/GenBank/DDBJ whole genome shotgun (WGS) entry which is preliminary data.</text>
</comment>
<feature type="transmembrane region" description="Helical" evidence="7">
    <location>
        <begin position="499"/>
        <end position="520"/>
    </location>
</feature>
<feature type="transmembrane region" description="Helical" evidence="7">
    <location>
        <begin position="140"/>
        <end position="157"/>
    </location>
</feature>
<dbReference type="PANTHER" id="PTHR43507:SF1">
    <property type="entry name" value="NADH-UBIQUINONE OXIDOREDUCTASE CHAIN 4"/>
    <property type="match status" value="1"/>
</dbReference>
<sequence>MNYPWLTTLWLLPLVGAAAVVALPASARSLARWTGLVFSLATLVIGIVVATRFTPGGPQYQLTESHRWIPAFGASYTLGVDGIALALILLTAGLVPLLIIAGWGDEREVGTGRRVAHIYVALTLIVESMVLISFVSLDILLFYVFFEVMLIPMYFLIGGFGQSRIAGDHGPSMVTQAADSGPHAISGGRGSYTELRRQRSRAAVKFLLYNLFGGLIMLAAVIGLYVLTARQHLGGPDGTFDFRAVVAAANSGHLGAGPAVLNALFLGFMFAFAVKAPLWPLHTWLPDAAVSATPSSAVLMMAVVDKVGTFGMLRYCLLLFPHAAHTYAPLISVLAVIGIAYGAILAIGQKDVMRLIAYTSISHFGFIILGIFAMTNQSGAGATLYMVNHGISTAALFLIAGFLVSRKGTRMIADFGGVQKVAPVLAGTFLIAGLATLSLPGLAPFVSEFLVLVGTFTRYPVAAVCATSALVLAAIYVLWMYQRMMTGPVKQGNERLYDLVPRELVVVVPLIVALLFLGAYPKPLLDRINPAVAGTLTTIGAHDPAPAVPQAATISDGGTHK</sequence>
<proteinExistence type="inferred from homology"/>
<comment type="similarity">
    <text evidence="2">Belongs to the complex I subunit 4 family.</text>
</comment>
<feature type="transmembrane region" description="Helical" evidence="7">
    <location>
        <begin position="459"/>
        <end position="479"/>
    </location>
</feature>
<feature type="transmembrane region" description="Helical" evidence="7">
    <location>
        <begin position="115"/>
        <end position="134"/>
    </location>
</feature>
<evidence type="ECO:0000256" key="3">
    <source>
        <dbReference type="ARBA" id="ARBA00022692"/>
    </source>
</evidence>
<feature type="transmembrane region" description="Helical" evidence="7">
    <location>
        <begin position="247"/>
        <end position="272"/>
    </location>
</feature>
<evidence type="ECO:0000259" key="8">
    <source>
        <dbReference type="Pfam" id="PF00361"/>
    </source>
</evidence>
<feature type="transmembrane region" description="Helical" evidence="7">
    <location>
        <begin position="324"/>
        <end position="348"/>
    </location>
</feature>
<dbReference type="InterPro" id="IPR010227">
    <property type="entry name" value="NADH_Q_OxRdtase_chainM/4"/>
</dbReference>
<feature type="transmembrane region" description="Helical" evidence="7">
    <location>
        <begin position="386"/>
        <end position="404"/>
    </location>
</feature>
<evidence type="ECO:0000313" key="9">
    <source>
        <dbReference type="EMBL" id="MBU3064620.1"/>
    </source>
</evidence>
<dbReference type="InterPro" id="IPR003918">
    <property type="entry name" value="NADH_UbQ_OxRdtase"/>
</dbReference>
<dbReference type="RefSeq" id="WP_215919945.1">
    <property type="nucleotide sequence ID" value="NZ_JAHKNI010000008.1"/>
</dbReference>
<dbReference type="EMBL" id="JAHKNI010000008">
    <property type="protein sequence ID" value="MBU3064620.1"/>
    <property type="molecule type" value="Genomic_DNA"/>
</dbReference>
<feature type="transmembrane region" description="Helical" evidence="7">
    <location>
        <begin position="355"/>
        <end position="374"/>
    </location>
</feature>
<feature type="transmembrane region" description="Helical" evidence="7">
    <location>
        <begin position="206"/>
        <end position="227"/>
    </location>
</feature>
<dbReference type="Pfam" id="PF00361">
    <property type="entry name" value="Proton_antipo_M"/>
    <property type="match status" value="1"/>
</dbReference>
<name>A0ABS6B4E1_9NOCA</name>
<evidence type="ECO:0000256" key="4">
    <source>
        <dbReference type="ARBA" id="ARBA00022989"/>
    </source>
</evidence>
<evidence type="ECO:0000256" key="2">
    <source>
        <dbReference type="ARBA" id="ARBA00009025"/>
    </source>
</evidence>